<dbReference type="Proteomes" id="UP001302367">
    <property type="component" value="Chromosome 1"/>
</dbReference>
<accession>A0A2G5IAH3</accession>
<dbReference type="GO" id="GO:0008270">
    <property type="term" value="F:zinc ion binding"/>
    <property type="evidence" value="ECO:0007669"/>
    <property type="project" value="UniProtKB-KW"/>
</dbReference>
<keyword evidence="1" id="KW-0479">Metal-binding</keyword>
<feature type="domain" description="C2H2-type" evidence="3">
    <location>
        <begin position="153"/>
        <end position="180"/>
    </location>
</feature>
<keyword evidence="1" id="KW-0863">Zinc-finger</keyword>
<dbReference type="InterPro" id="IPR036236">
    <property type="entry name" value="Znf_C2H2_sf"/>
</dbReference>
<feature type="compositionally biased region" description="Acidic residues" evidence="2">
    <location>
        <begin position="368"/>
        <end position="377"/>
    </location>
</feature>
<evidence type="ECO:0000313" key="5">
    <source>
        <dbReference type="EMBL" id="WPA97508.1"/>
    </source>
</evidence>
<feature type="compositionally biased region" description="Polar residues" evidence="2">
    <location>
        <begin position="354"/>
        <end position="364"/>
    </location>
</feature>
<organism evidence="4 6">
    <name type="scientific">Cercospora beticola</name>
    <name type="common">Sugarbeet leaf spot fungus</name>
    <dbReference type="NCBI Taxonomy" id="122368"/>
    <lineage>
        <taxon>Eukaryota</taxon>
        <taxon>Fungi</taxon>
        <taxon>Dikarya</taxon>
        <taxon>Ascomycota</taxon>
        <taxon>Pezizomycotina</taxon>
        <taxon>Dothideomycetes</taxon>
        <taxon>Dothideomycetidae</taxon>
        <taxon>Mycosphaerellales</taxon>
        <taxon>Mycosphaerellaceae</taxon>
        <taxon>Cercospora</taxon>
    </lineage>
</organism>
<dbReference type="OrthoDB" id="2152896at2759"/>
<feature type="compositionally biased region" description="Polar residues" evidence="2">
    <location>
        <begin position="10"/>
        <end position="49"/>
    </location>
</feature>
<feature type="compositionally biased region" description="Polar residues" evidence="2">
    <location>
        <begin position="288"/>
        <end position="299"/>
    </location>
</feature>
<dbReference type="InterPro" id="IPR013087">
    <property type="entry name" value="Znf_C2H2_type"/>
</dbReference>
<reference evidence="5 7" key="2">
    <citation type="submission" date="2023-09" db="EMBL/GenBank/DDBJ databases">
        <title>Complete-Gapless Cercospora beticola genome.</title>
        <authorList>
            <person name="Wyatt N.A."/>
            <person name="Spanner R.E."/>
            <person name="Bolton M.D."/>
        </authorList>
    </citation>
    <scope>NUCLEOTIDE SEQUENCE [LARGE SCALE GENOMIC DNA]</scope>
    <source>
        <strain evidence="5">Cb09-40</strain>
    </source>
</reference>
<keyword evidence="7" id="KW-1185">Reference proteome</keyword>
<reference evidence="4 6" key="1">
    <citation type="submission" date="2015-10" db="EMBL/GenBank/DDBJ databases">
        <title>The cercosporin biosynthetic gene cluster was horizontally transferred to several fungal lineages and shown to be expanded in Cercospora beticola based on microsynteny with recipient genomes.</title>
        <authorList>
            <person name="De Jonge R."/>
            <person name="Ebert M.K."/>
            <person name="Suttle J.C."/>
            <person name="Jurick Ii W.M."/>
            <person name="Secor G.A."/>
            <person name="Thomma B.P."/>
            <person name="Van De Peer Y."/>
            <person name="Bolton M.D."/>
        </authorList>
    </citation>
    <scope>NUCLEOTIDE SEQUENCE [LARGE SCALE GENOMIC DNA]</scope>
    <source>
        <strain evidence="4 6">09-40</strain>
    </source>
</reference>
<dbReference type="SUPFAM" id="SSF57667">
    <property type="entry name" value="beta-beta-alpha zinc fingers"/>
    <property type="match status" value="1"/>
</dbReference>
<dbReference type="AlphaFoldDB" id="A0A2G5IAH3"/>
<name>A0A2G5IAH3_CERBT</name>
<feature type="compositionally biased region" description="Polar residues" evidence="2">
    <location>
        <begin position="326"/>
        <end position="335"/>
    </location>
</feature>
<dbReference type="PROSITE" id="PS00028">
    <property type="entry name" value="ZINC_FINGER_C2H2_1"/>
    <property type="match status" value="1"/>
</dbReference>
<evidence type="ECO:0000313" key="7">
    <source>
        <dbReference type="Proteomes" id="UP001302367"/>
    </source>
</evidence>
<feature type="region of interest" description="Disordered" evidence="2">
    <location>
        <begin position="324"/>
        <end position="401"/>
    </location>
</feature>
<feature type="region of interest" description="Disordered" evidence="2">
    <location>
        <begin position="1"/>
        <end position="58"/>
    </location>
</feature>
<sequence length="401" mass="43314">MTAAKEMSRPASQHRLSVGSPANSLPTRNSYSRTHSHTTSLGAVNPTNRINRRKSSTFSRPAINGAALDNAVAEGTIVNRRSSMSKSALASLNDGHAAMPSSLPQHASVPEDSAVVDGPSLSSFQHEKAAAKMRRASDGTRLSKKEKAATGELKCEHCGKAYKHGSCLTKHLWEHTPQWQYTSKLLISKHQQVQLLEAASVLVAMNQEGKDGGDSDDSSSPAASGSSGMRDEDLSSNETTPPPQSEHAYRDSKRFSGNSSIYSRSYQSVFSNGSVPNGEHGFSHHRQWSMSSASRPMTANTSIAESYRGDEDPQDLAAAVGLLSCSYGTPKNGPTATGVDVPPVPPLPAKYQAHQPQPYSNYRNQGDVEMEDEDSDDEPHRQHHHARNDEAEYGMFGKMDA</sequence>
<feature type="region of interest" description="Disordered" evidence="2">
    <location>
        <begin position="207"/>
        <end position="255"/>
    </location>
</feature>
<dbReference type="EMBL" id="CP134184">
    <property type="protein sequence ID" value="WPA97508.1"/>
    <property type="molecule type" value="Genomic_DNA"/>
</dbReference>
<dbReference type="EMBL" id="LKMD01000100">
    <property type="protein sequence ID" value="PIB01785.1"/>
    <property type="molecule type" value="Genomic_DNA"/>
</dbReference>
<keyword evidence="1" id="KW-0862">Zinc</keyword>
<dbReference type="PROSITE" id="PS50157">
    <property type="entry name" value="ZINC_FINGER_C2H2_2"/>
    <property type="match status" value="1"/>
</dbReference>
<evidence type="ECO:0000256" key="1">
    <source>
        <dbReference type="PROSITE-ProRule" id="PRU00042"/>
    </source>
</evidence>
<gene>
    <name evidence="4" type="ORF">CB0940_02037</name>
    <name evidence="5" type="ORF">RHO25_002118</name>
</gene>
<protein>
    <recommendedName>
        <fullName evidence="3">C2H2-type domain-containing protein</fullName>
    </recommendedName>
</protein>
<proteinExistence type="predicted"/>
<evidence type="ECO:0000259" key="3">
    <source>
        <dbReference type="PROSITE" id="PS50157"/>
    </source>
</evidence>
<dbReference type="Proteomes" id="UP000230605">
    <property type="component" value="Chromosome 1"/>
</dbReference>
<feature type="region of interest" description="Disordered" evidence="2">
    <location>
        <begin position="277"/>
        <end position="299"/>
    </location>
</feature>
<evidence type="ECO:0000256" key="2">
    <source>
        <dbReference type="SAM" id="MobiDB-lite"/>
    </source>
</evidence>
<evidence type="ECO:0000313" key="6">
    <source>
        <dbReference type="Proteomes" id="UP000230605"/>
    </source>
</evidence>
<feature type="compositionally biased region" description="Low complexity" evidence="2">
    <location>
        <begin position="218"/>
        <end position="228"/>
    </location>
</feature>
<evidence type="ECO:0000313" key="4">
    <source>
        <dbReference type="EMBL" id="PIB01785.1"/>
    </source>
</evidence>